<proteinExistence type="predicted"/>
<dbReference type="CDD" id="cd00090">
    <property type="entry name" value="HTH_ARSR"/>
    <property type="match status" value="1"/>
</dbReference>
<reference evidence="5 6" key="1">
    <citation type="submission" date="2020-10" db="EMBL/GenBank/DDBJ databases">
        <title>Connecting structure to function with the recovery of over 1000 high-quality activated sludge metagenome-assembled genomes encoding full-length rRNA genes using long-read sequencing.</title>
        <authorList>
            <person name="Singleton C.M."/>
            <person name="Petriglieri F."/>
            <person name="Kristensen J.M."/>
            <person name="Kirkegaard R.H."/>
            <person name="Michaelsen T.Y."/>
            <person name="Andersen M.H."/>
            <person name="Karst S.M."/>
            <person name="Dueholm M.S."/>
            <person name="Nielsen P.H."/>
            <person name="Albertsen M."/>
        </authorList>
    </citation>
    <scope>NUCLEOTIDE SEQUENCE [LARGE SCALE GENOMIC DNA]</scope>
    <source>
        <strain evidence="5">OdNE_18-Q3-R46-58_MAXAC.008</strain>
    </source>
</reference>
<dbReference type="PRINTS" id="PR00033">
    <property type="entry name" value="HTHASNC"/>
</dbReference>
<dbReference type="AlphaFoldDB" id="A0A936F0Y8"/>
<comment type="caution">
    <text evidence="5">The sequence shown here is derived from an EMBL/GenBank/DDBJ whole genome shotgun (WGS) entry which is preliminary data.</text>
</comment>
<dbReference type="InterPro" id="IPR000485">
    <property type="entry name" value="AsnC-type_HTH_dom"/>
</dbReference>
<dbReference type="SUPFAM" id="SSF46785">
    <property type="entry name" value="Winged helix' DNA-binding domain"/>
    <property type="match status" value="1"/>
</dbReference>
<evidence type="ECO:0000256" key="1">
    <source>
        <dbReference type="ARBA" id="ARBA00023015"/>
    </source>
</evidence>
<keyword evidence="2" id="KW-0238">DNA-binding</keyword>
<evidence type="ECO:0000313" key="5">
    <source>
        <dbReference type="EMBL" id="MBK8572142.1"/>
    </source>
</evidence>
<dbReference type="GO" id="GO:0043200">
    <property type="term" value="P:response to amino acid"/>
    <property type="evidence" value="ECO:0007669"/>
    <property type="project" value="TreeGrafter"/>
</dbReference>
<dbReference type="GO" id="GO:0043565">
    <property type="term" value="F:sequence-specific DNA binding"/>
    <property type="evidence" value="ECO:0007669"/>
    <property type="project" value="InterPro"/>
</dbReference>
<protein>
    <submittedName>
        <fullName evidence="5">Lrp/AsnC family transcriptional regulator</fullName>
    </submittedName>
</protein>
<dbReference type="Gene3D" id="3.30.70.920">
    <property type="match status" value="1"/>
</dbReference>
<dbReference type="PROSITE" id="PS50956">
    <property type="entry name" value="HTH_ASNC_2"/>
    <property type="match status" value="1"/>
</dbReference>
<dbReference type="InterPro" id="IPR036388">
    <property type="entry name" value="WH-like_DNA-bd_sf"/>
</dbReference>
<gene>
    <name evidence="5" type="ORF">IPN91_05730</name>
</gene>
<dbReference type="InterPro" id="IPR019887">
    <property type="entry name" value="Tscrpt_reg_AsnC/Lrp_C"/>
</dbReference>
<accession>A0A936F0Y8</accession>
<dbReference type="Gene3D" id="1.10.10.10">
    <property type="entry name" value="Winged helix-like DNA-binding domain superfamily/Winged helix DNA-binding domain"/>
    <property type="match status" value="1"/>
</dbReference>
<dbReference type="InterPro" id="IPR036390">
    <property type="entry name" value="WH_DNA-bd_sf"/>
</dbReference>
<dbReference type="SUPFAM" id="SSF54909">
    <property type="entry name" value="Dimeric alpha+beta barrel"/>
    <property type="match status" value="1"/>
</dbReference>
<evidence type="ECO:0000256" key="3">
    <source>
        <dbReference type="ARBA" id="ARBA00023163"/>
    </source>
</evidence>
<evidence type="ECO:0000259" key="4">
    <source>
        <dbReference type="PROSITE" id="PS50956"/>
    </source>
</evidence>
<evidence type="ECO:0000256" key="2">
    <source>
        <dbReference type="ARBA" id="ARBA00023125"/>
    </source>
</evidence>
<dbReference type="InterPro" id="IPR019885">
    <property type="entry name" value="Tscrpt_reg_HTH_AsnC-type_CS"/>
</dbReference>
<evidence type="ECO:0000313" key="6">
    <source>
        <dbReference type="Proteomes" id="UP000709959"/>
    </source>
</evidence>
<dbReference type="InterPro" id="IPR019888">
    <property type="entry name" value="Tscrpt_reg_AsnC-like"/>
</dbReference>
<dbReference type="PANTHER" id="PTHR30154:SF53">
    <property type="entry name" value="HTH-TYPE TRANSCRIPTIONAL REGULATOR LRPC"/>
    <property type="match status" value="1"/>
</dbReference>
<dbReference type="InterPro" id="IPR011991">
    <property type="entry name" value="ArsR-like_HTH"/>
</dbReference>
<keyword evidence="3" id="KW-0804">Transcription</keyword>
<dbReference type="GO" id="GO:0005829">
    <property type="term" value="C:cytosol"/>
    <property type="evidence" value="ECO:0007669"/>
    <property type="project" value="TreeGrafter"/>
</dbReference>
<dbReference type="Pfam" id="PF01037">
    <property type="entry name" value="AsnC_trans_reg"/>
    <property type="match status" value="1"/>
</dbReference>
<dbReference type="Proteomes" id="UP000709959">
    <property type="component" value="Unassembled WGS sequence"/>
</dbReference>
<dbReference type="GO" id="GO:0006355">
    <property type="term" value="P:regulation of DNA-templated transcription"/>
    <property type="evidence" value="ECO:0007669"/>
    <property type="project" value="UniProtKB-ARBA"/>
</dbReference>
<feature type="domain" description="HTH asnC-type" evidence="4">
    <location>
        <begin position="8"/>
        <end position="68"/>
    </location>
</feature>
<dbReference type="EMBL" id="JADKCH010000003">
    <property type="protein sequence ID" value="MBK8572142.1"/>
    <property type="molecule type" value="Genomic_DNA"/>
</dbReference>
<dbReference type="Pfam" id="PF13404">
    <property type="entry name" value="HTH_AsnC-type"/>
    <property type="match status" value="1"/>
</dbReference>
<name>A0A936F0Y8_9BACT</name>
<dbReference type="InterPro" id="IPR011008">
    <property type="entry name" value="Dimeric_a/b-barrel"/>
</dbReference>
<dbReference type="SMART" id="SM00344">
    <property type="entry name" value="HTH_ASNC"/>
    <property type="match status" value="1"/>
</dbReference>
<sequence>MAKLLMEDDLNRRLVALLQKDGRMSHAELAERLGVSRPTVIDRVKRLEADGVLGGYAARVSPAAVNKPTVAFVAVRYKDNNEAIEQRFIKALEEEPDILEAHTIAGDDALLLKIVADTPAGIAERLRRIRVLGLMVTTRTTMVLETHWEKAGPSPFPIEGAMKKVKK</sequence>
<dbReference type="PANTHER" id="PTHR30154">
    <property type="entry name" value="LEUCINE-RESPONSIVE REGULATORY PROTEIN"/>
    <property type="match status" value="1"/>
</dbReference>
<dbReference type="PROSITE" id="PS00519">
    <property type="entry name" value="HTH_ASNC_1"/>
    <property type="match status" value="1"/>
</dbReference>
<organism evidence="5 6">
    <name type="scientific">Candidatus Geothrix odensensis</name>
    <dbReference type="NCBI Taxonomy" id="2954440"/>
    <lineage>
        <taxon>Bacteria</taxon>
        <taxon>Pseudomonadati</taxon>
        <taxon>Acidobacteriota</taxon>
        <taxon>Holophagae</taxon>
        <taxon>Holophagales</taxon>
        <taxon>Holophagaceae</taxon>
        <taxon>Geothrix</taxon>
    </lineage>
</organism>
<keyword evidence="1" id="KW-0805">Transcription regulation</keyword>